<evidence type="ECO:0000313" key="3">
    <source>
        <dbReference type="EMBL" id="MRG58406.1"/>
    </source>
</evidence>
<evidence type="ECO:0000256" key="1">
    <source>
        <dbReference type="SAM" id="MobiDB-lite"/>
    </source>
</evidence>
<dbReference type="Proteomes" id="UP000431080">
    <property type="component" value="Unassembled WGS sequence"/>
</dbReference>
<reference evidence="3 4" key="1">
    <citation type="submission" date="2019-10" db="EMBL/GenBank/DDBJ databases">
        <authorList>
            <person name="Nie G."/>
            <person name="Ming H."/>
            <person name="Yi B."/>
        </authorList>
    </citation>
    <scope>NUCLEOTIDE SEQUENCE [LARGE SCALE GENOMIC DNA]</scope>
    <source>
        <strain evidence="3 4">CFH 90414</strain>
    </source>
</reference>
<dbReference type="PIRSF" id="PIRSF010260">
    <property type="entry name" value="UCP010260"/>
    <property type="match status" value="1"/>
</dbReference>
<dbReference type="EMBL" id="WJIF01000001">
    <property type="protein sequence ID" value="MRG58406.1"/>
    <property type="molecule type" value="Genomic_DNA"/>
</dbReference>
<accession>A0A6I2F7L7</accession>
<organism evidence="3 4">
    <name type="scientific">Agromyces agglutinans</name>
    <dbReference type="NCBI Taxonomy" id="2662258"/>
    <lineage>
        <taxon>Bacteria</taxon>
        <taxon>Bacillati</taxon>
        <taxon>Actinomycetota</taxon>
        <taxon>Actinomycetes</taxon>
        <taxon>Micrococcales</taxon>
        <taxon>Microbacteriaceae</taxon>
        <taxon>Agromyces</taxon>
    </lineage>
</organism>
<name>A0A6I2F7L7_9MICO</name>
<dbReference type="InterPro" id="IPR014457">
    <property type="entry name" value="UCP010260"/>
</dbReference>
<dbReference type="Pfam" id="PF09348">
    <property type="entry name" value="DUF1990"/>
    <property type="match status" value="1"/>
</dbReference>
<feature type="compositionally biased region" description="Basic and acidic residues" evidence="1">
    <location>
        <begin position="1"/>
        <end position="11"/>
    </location>
</feature>
<keyword evidence="4" id="KW-1185">Reference proteome</keyword>
<protein>
    <submittedName>
        <fullName evidence="3">DUF1990 family protein</fullName>
    </submittedName>
</protein>
<dbReference type="AlphaFoldDB" id="A0A6I2F7L7"/>
<evidence type="ECO:0000259" key="2">
    <source>
        <dbReference type="Pfam" id="PF09348"/>
    </source>
</evidence>
<dbReference type="InterPro" id="IPR018960">
    <property type="entry name" value="DUF1990"/>
</dbReference>
<dbReference type="PANTHER" id="PTHR34202">
    <property type="entry name" value="UPF0548 PROTEIN"/>
    <property type="match status" value="1"/>
</dbReference>
<evidence type="ECO:0000313" key="4">
    <source>
        <dbReference type="Proteomes" id="UP000431080"/>
    </source>
</evidence>
<gene>
    <name evidence="3" type="ORF">GE115_00735</name>
</gene>
<dbReference type="PANTHER" id="PTHR34202:SF1">
    <property type="entry name" value="UPF0548 PROTEIN"/>
    <property type="match status" value="1"/>
</dbReference>
<feature type="domain" description="DUF1990" evidence="2">
    <location>
        <begin position="24"/>
        <end position="168"/>
    </location>
</feature>
<feature type="region of interest" description="Disordered" evidence="1">
    <location>
        <begin position="1"/>
        <end position="28"/>
    </location>
</feature>
<sequence>MGARTAGDDRPAVGTRPGEPRWPATGAGYRRSEISATIGSGDALWERATTDLMRWRVKTRSGFRVTPDAVARPGARPVIVARALGCSIREPVEVTEVARTLGRVGFAYRTLPGHPVDGEEAFILHRAGDAVVLTVRSLTRPARSGLWRFAYPLLRVAQLEARRRYLRALR</sequence>
<proteinExistence type="predicted"/>
<comment type="caution">
    <text evidence="3">The sequence shown here is derived from an EMBL/GenBank/DDBJ whole genome shotgun (WGS) entry which is preliminary data.</text>
</comment>